<dbReference type="AlphaFoldDB" id="A0A235BTA5"/>
<dbReference type="Proteomes" id="UP000215215">
    <property type="component" value="Unassembled WGS sequence"/>
</dbReference>
<sequence>MPLIFSSFITSFLILWDREKGFPHLVQIYTPLPQYKLYTINTKKSSFLSEYPTRYSSIIKSSRIIGGKYICGVLPFFYLLIANAEGKVRLR</sequence>
<reference evidence="1 2" key="1">
    <citation type="submission" date="2017-07" db="EMBL/GenBank/DDBJ databases">
        <title>Recovery of genomes from metagenomes via a dereplication, aggregation, and scoring strategy.</title>
        <authorList>
            <person name="Sieber C.M."/>
            <person name="Probst A.J."/>
            <person name="Sharrar A."/>
            <person name="Thomas B.C."/>
            <person name="Hess M."/>
            <person name="Tringe S.G."/>
            <person name="Banfield J.F."/>
        </authorList>
    </citation>
    <scope>NUCLEOTIDE SEQUENCE [LARGE SCALE GENOMIC DNA]</scope>
    <source>
        <strain evidence="1">JGI_Cruoil_03_44_89</strain>
    </source>
</reference>
<dbReference type="EMBL" id="NOZQ01000120">
    <property type="protein sequence ID" value="OYD15446.1"/>
    <property type="molecule type" value="Genomic_DNA"/>
</dbReference>
<comment type="caution">
    <text evidence="1">The sequence shown here is derived from an EMBL/GenBank/DDBJ whole genome shotgun (WGS) entry which is preliminary data.</text>
</comment>
<protein>
    <submittedName>
        <fullName evidence="1">Uncharacterized protein</fullName>
    </submittedName>
</protein>
<evidence type="ECO:0000313" key="2">
    <source>
        <dbReference type="Proteomes" id="UP000215215"/>
    </source>
</evidence>
<accession>A0A235BTA5</accession>
<proteinExistence type="predicted"/>
<organism evidence="1 2">
    <name type="scientific">candidate division WOR-3 bacterium JGI_Cruoil_03_44_89</name>
    <dbReference type="NCBI Taxonomy" id="1973748"/>
    <lineage>
        <taxon>Bacteria</taxon>
        <taxon>Bacteria division WOR-3</taxon>
    </lineage>
</organism>
<gene>
    <name evidence="1" type="ORF">CH333_05720</name>
</gene>
<evidence type="ECO:0000313" key="1">
    <source>
        <dbReference type="EMBL" id="OYD15446.1"/>
    </source>
</evidence>
<name>A0A235BTA5_UNCW3</name>